<comment type="caution">
    <text evidence="6">The sequence shown here is derived from an EMBL/GenBank/DDBJ whole genome shotgun (WGS) entry which is preliminary data.</text>
</comment>
<evidence type="ECO:0000256" key="1">
    <source>
        <dbReference type="ARBA" id="ARBA00022737"/>
    </source>
</evidence>
<accession>A0A2W4X2G7</accession>
<dbReference type="PANTHER" id="PTHR45188:SF2">
    <property type="entry name" value="DNAJ HOMOLOG SUBFAMILY C MEMBER 7"/>
    <property type="match status" value="1"/>
</dbReference>
<dbReference type="InterPro" id="IPR019734">
    <property type="entry name" value="TPR_rpt"/>
</dbReference>
<feature type="repeat" description="TPR" evidence="3">
    <location>
        <begin position="278"/>
        <end position="311"/>
    </location>
</feature>
<dbReference type="InterPro" id="IPR011990">
    <property type="entry name" value="TPR-like_helical_dom_sf"/>
</dbReference>
<proteinExistence type="predicted"/>
<feature type="repeat" description="TPR" evidence="3">
    <location>
        <begin position="244"/>
        <end position="277"/>
    </location>
</feature>
<evidence type="ECO:0000313" key="6">
    <source>
        <dbReference type="EMBL" id="PZO51484.1"/>
    </source>
</evidence>
<dbReference type="InterPro" id="IPR036869">
    <property type="entry name" value="J_dom_sf"/>
</dbReference>
<feature type="non-terminal residue" evidence="6">
    <location>
        <position position="351"/>
    </location>
</feature>
<sequence length="351" mass="38884">MPKAELFTELTNLVDVDPFALLGISVSADEKRIVKRYRQIAKQLHPDALTSTHDSQSLAQPFDGSTKASTSASMEKQLDPAIAAQVIARIVNPSYQKLKHENGRQEMLSTLRFRVRRLSRTEKLIPTFHNARTLANISDIEVDIFYEQALSELAQSQFRSIETLHAHALEISQLNLVFLLRKMENVTIRAKRTGLIINPRTPTAASSLGSVLSVAALPTGLSSGREAAAETAATAAIAPAIDYAHKHTIRAITYLSQKSYGSAIRELREALKLTPQNPELHSMIGQVYYKQNLSGMAKTHFRQALKLKPTHQTAQKYGKLLGISAADAAHRSTPEKAPKTPKRPWIDRLLQ</sequence>
<gene>
    <name evidence="6" type="ORF">DCF15_14780</name>
</gene>
<dbReference type="CDD" id="cd06257">
    <property type="entry name" value="DnaJ"/>
    <property type="match status" value="1"/>
</dbReference>
<feature type="region of interest" description="Disordered" evidence="4">
    <location>
        <begin position="328"/>
        <end position="351"/>
    </location>
</feature>
<name>A0A2W4X2G7_9CYAN</name>
<dbReference type="InterPro" id="IPR001623">
    <property type="entry name" value="DnaJ_domain"/>
</dbReference>
<dbReference type="Gene3D" id="1.10.287.110">
    <property type="entry name" value="DnaJ domain"/>
    <property type="match status" value="1"/>
</dbReference>
<evidence type="ECO:0000256" key="2">
    <source>
        <dbReference type="ARBA" id="ARBA00022803"/>
    </source>
</evidence>
<dbReference type="Gene3D" id="1.25.40.10">
    <property type="entry name" value="Tetratricopeptide repeat domain"/>
    <property type="match status" value="1"/>
</dbReference>
<dbReference type="PANTHER" id="PTHR45188">
    <property type="entry name" value="DNAJ PROTEIN P58IPK HOMOLOG"/>
    <property type="match status" value="1"/>
</dbReference>
<feature type="region of interest" description="Disordered" evidence="4">
    <location>
        <begin position="48"/>
        <end position="74"/>
    </location>
</feature>
<dbReference type="SUPFAM" id="SSF48452">
    <property type="entry name" value="TPR-like"/>
    <property type="match status" value="1"/>
</dbReference>
<dbReference type="Pfam" id="PF13414">
    <property type="entry name" value="TPR_11"/>
    <property type="match status" value="1"/>
</dbReference>
<dbReference type="SUPFAM" id="SSF46565">
    <property type="entry name" value="Chaperone J-domain"/>
    <property type="match status" value="1"/>
</dbReference>
<dbReference type="SMART" id="SM00271">
    <property type="entry name" value="DnaJ"/>
    <property type="match status" value="1"/>
</dbReference>
<dbReference type="PROSITE" id="PS50005">
    <property type="entry name" value="TPR"/>
    <property type="match status" value="2"/>
</dbReference>
<dbReference type="Proteomes" id="UP000249794">
    <property type="component" value="Unassembled WGS sequence"/>
</dbReference>
<evidence type="ECO:0000256" key="3">
    <source>
        <dbReference type="PROSITE-ProRule" id="PRU00339"/>
    </source>
</evidence>
<evidence type="ECO:0000259" key="5">
    <source>
        <dbReference type="PROSITE" id="PS50076"/>
    </source>
</evidence>
<reference evidence="7" key="1">
    <citation type="submission" date="2018-04" db="EMBL/GenBank/DDBJ databases">
        <authorList>
            <person name="Cornet L."/>
        </authorList>
    </citation>
    <scope>NUCLEOTIDE SEQUENCE [LARGE SCALE GENOMIC DNA]</scope>
</reference>
<evidence type="ECO:0000256" key="4">
    <source>
        <dbReference type="SAM" id="MobiDB-lite"/>
    </source>
</evidence>
<dbReference type="Pfam" id="PF00226">
    <property type="entry name" value="DnaJ"/>
    <property type="match status" value="1"/>
</dbReference>
<protein>
    <recommendedName>
        <fullName evidence="5">J domain-containing protein</fullName>
    </recommendedName>
</protein>
<keyword evidence="2 3" id="KW-0802">TPR repeat</keyword>
<keyword evidence="1" id="KW-0677">Repeat</keyword>
<dbReference type="SMART" id="SM00028">
    <property type="entry name" value="TPR"/>
    <property type="match status" value="2"/>
</dbReference>
<dbReference type="EMBL" id="QBMP01000167">
    <property type="protein sequence ID" value="PZO51484.1"/>
    <property type="molecule type" value="Genomic_DNA"/>
</dbReference>
<reference evidence="6 7" key="2">
    <citation type="submission" date="2018-06" db="EMBL/GenBank/DDBJ databases">
        <title>Metagenomic assembly of (sub)arctic Cyanobacteria and their associated microbiome from non-axenic cultures.</title>
        <authorList>
            <person name="Baurain D."/>
        </authorList>
    </citation>
    <scope>NUCLEOTIDE SEQUENCE [LARGE SCALE GENOMIC DNA]</scope>
    <source>
        <strain evidence="6">ULC027bin1</strain>
    </source>
</reference>
<dbReference type="AlphaFoldDB" id="A0A2W4X2G7"/>
<organism evidence="6 7">
    <name type="scientific">Phormidesmis priestleyi</name>
    <dbReference type="NCBI Taxonomy" id="268141"/>
    <lineage>
        <taxon>Bacteria</taxon>
        <taxon>Bacillati</taxon>
        <taxon>Cyanobacteriota</taxon>
        <taxon>Cyanophyceae</taxon>
        <taxon>Leptolyngbyales</taxon>
        <taxon>Leptolyngbyaceae</taxon>
        <taxon>Phormidesmis</taxon>
    </lineage>
</organism>
<evidence type="ECO:0000313" key="7">
    <source>
        <dbReference type="Proteomes" id="UP000249794"/>
    </source>
</evidence>
<dbReference type="PROSITE" id="PS50076">
    <property type="entry name" value="DNAJ_2"/>
    <property type="match status" value="1"/>
</dbReference>
<feature type="domain" description="J" evidence="5">
    <location>
        <begin position="17"/>
        <end position="111"/>
    </location>
</feature>
<feature type="compositionally biased region" description="Polar residues" evidence="4">
    <location>
        <begin position="49"/>
        <end position="59"/>
    </location>
</feature>